<feature type="domain" description="DUF637" evidence="2">
    <location>
        <begin position="774"/>
        <end position="928"/>
    </location>
</feature>
<evidence type="ECO:0000259" key="2">
    <source>
        <dbReference type="Pfam" id="PF04830"/>
    </source>
</evidence>
<dbReference type="Pfam" id="PF04830">
    <property type="entry name" value="DUF637"/>
    <property type="match status" value="1"/>
</dbReference>
<evidence type="ECO:0000313" key="4">
    <source>
        <dbReference type="Proteomes" id="UP000233654"/>
    </source>
</evidence>
<dbReference type="EMBL" id="PHEX01000063">
    <property type="protein sequence ID" value="PKQ27696.1"/>
    <property type="molecule type" value="Genomic_DNA"/>
</dbReference>
<dbReference type="InterPro" id="IPR025157">
    <property type="entry name" value="Hemagglutinin_rpt"/>
</dbReference>
<dbReference type="InterPro" id="IPR006915">
    <property type="entry name" value="DUF637_hemagglutn_put"/>
</dbReference>
<protein>
    <recommendedName>
        <fullName evidence="2">DUF637 domain-containing protein</fullName>
    </recommendedName>
</protein>
<reference evidence="3 4" key="1">
    <citation type="journal article" date="2017" name="ISME J.">
        <title>Potential for microbial H2 and metal transformations associated with novel bacteria and archaea in deep terrestrial subsurface sediments.</title>
        <authorList>
            <person name="Hernsdorf A.W."/>
            <person name="Amano Y."/>
            <person name="Miyakawa K."/>
            <person name="Ise K."/>
            <person name="Suzuki Y."/>
            <person name="Anantharaman K."/>
            <person name="Probst A."/>
            <person name="Burstein D."/>
            <person name="Thomas B.C."/>
            <person name="Banfield J.F."/>
        </authorList>
    </citation>
    <scope>NUCLEOTIDE SEQUENCE [LARGE SCALE GENOMIC DNA]</scope>
    <source>
        <strain evidence="3">HGW-Actinobacteria-3</strain>
    </source>
</reference>
<feature type="region of interest" description="Disordered" evidence="1">
    <location>
        <begin position="610"/>
        <end position="631"/>
    </location>
</feature>
<dbReference type="GO" id="GO:0003824">
    <property type="term" value="F:catalytic activity"/>
    <property type="evidence" value="ECO:0007669"/>
    <property type="project" value="UniProtKB-ARBA"/>
</dbReference>
<evidence type="ECO:0000313" key="3">
    <source>
        <dbReference type="EMBL" id="PKQ27696.1"/>
    </source>
</evidence>
<comment type="caution">
    <text evidence="3">The sequence shown here is derived from an EMBL/GenBank/DDBJ whole genome shotgun (WGS) entry which is preliminary data.</text>
</comment>
<dbReference type="Proteomes" id="UP000233654">
    <property type="component" value="Unassembled WGS sequence"/>
</dbReference>
<gene>
    <name evidence="3" type="ORF">CVT63_06640</name>
</gene>
<name>A0A2N3G4Q6_9ACTN</name>
<dbReference type="Pfam" id="PF13332">
    <property type="entry name" value="Fil_haemagg_2"/>
    <property type="match status" value="2"/>
</dbReference>
<proteinExistence type="predicted"/>
<organism evidence="3 4">
    <name type="scientific">Candidatus Anoxymicrobium japonicum</name>
    <dbReference type="NCBI Taxonomy" id="2013648"/>
    <lineage>
        <taxon>Bacteria</taxon>
        <taxon>Bacillati</taxon>
        <taxon>Actinomycetota</taxon>
        <taxon>Candidatus Geothermincolia</taxon>
        <taxon>Candidatus Geothermincolales</taxon>
        <taxon>Candidatus Anoxymicrobiaceae</taxon>
        <taxon>Candidatus Anoxymicrobium</taxon>
    </lineage>
</organism>
<evidence type="ECO:0000256" key="1">
    <source>
        <dbReference type="SAM" id="MobiDB-lite"/>
    </source>
</evidence>
<sequence length="1371" mass="143636">MTSAVTVAQAWQLVPGIALTAAQIAQLTSDIVWLIESEVKLADGTTQKVLAPQLYLAPRTGDLSPGGALFAANNLQLNLTGDLTNAGTVAGRHIIQLAANNIHNLGTIRADSVSLAAQTDLNNLGGRIDAVDNLSLQAGHDLTVASTTRTQSTGQGSRTNIDRIAGLYLTGSSGTLSAIAGHDLNLNGAVIDNAGSGSTTLAAGNNLSLGVVTERHAQSIVFDGRNHLNTTRSADIGTQIQTNGDLTLMAGNDLSAKAIDIQSTGNVSLSAGNDIAILAGQRTQTIDEATHHESKSKRPGFGFSIAKALAATGRSTNSSFTQEQNDVIASQITGQNLTLQSRRDTTLEAAKLAAENQLQITAGNDLNIVSAEQTLTSSQTRTDQRTNTFGLGKKRLKETEDINQVRQIGSQLTGKNTTLIASNDLAVSASQVEGTHQLNLTAGRDINILAATNVDERKQTREYRNSVLGIDTVIQPFQGKNGIQNSLGLITPNSYVSPGRVKDKIDGEVADSGRTAAQSQLSGGDIQLQSGSNSTLQAPVIDGNSLTVTAGEINGDAIDPEAKLILQGVKENRSRSISGSDHSFMWQSMAGQGGNNDTLKMPEILLKAPATSDPTVNPENRPKTESGTEVKPALNATGGLVVDAVALPGTAQEAKKAGASGEAAQPPATLTLDLKAQAHELAKQPGMAWLDDLTKRTDVDWKTVQLVHDNWDYKQSGLTPEGGIVVAIVVTILTWGAASAAGTAVASGAGMTTGAVTSTGAAVLTTTGTAVAAATTAAITTLASQAAVSLINNQGDVGKTLEDLSSDENIQQLLASVLTAGVTAGVTSGLNLPNPATNTTFASRFTTYATQAMVGAGVNSLVYGQPLEETAKTALISALAQSLTSEIGDWGKEYGMAPGSAAKIVAHAVVQCAAASVQGNDCGSAALGGAIAEALAPVSQAADASELSQNLKLRGQLGNAIASMSTLLAASLTGSDTMTALEQNFDSAWDERLGSNNPDAQAFLQESGLGKTMVDAMTGQTYQLFSADAAQRDNQAMFAQYSKSNPLVKAEIDLAMNKAYLPNDAQNLEQKYQTGSDFALDAAARDFGDMRTQPAVVQQTVLAELRTTRLDIAQQEAVLFEQFKALPLTPENMNLRADLLNQIDRLETRDLYLLKATQAQILDMGSVGLLNPLYQKETIAGFGDALGGARLSGKGVSSASINGRIGMLKGAIAEAKAAVAAEKAIAQTKIDLNLYRDWPVASDMVQYRVSQLAERATQNPNADTVILGKYVKGDASSYELVARAQGATYFEFPGKTWSEAELQLGVDKMWSVNKQFLDNQIAQGKSFAFTENPKDATQVKPGSFTHQEFQYLLNNGYSLVYEGGFYRAVKK</sequence>
<accession>A0A2N3G4Q6</accession>